<accession>A0A077ZE18</accession>
<dbReference type="InterPro" id="IPR011990">
    <property type="entry name" value="TPR-like_helical_dom_sf"/>
</dbReference>
<feature type="domain" description="Suppressor of forked" evidence="5">
    <location>
        <begin position="10"/>
        <end position="547"/>
    </location>
</feature>
<reference evidence="6" key="2">
    <citation type="submission" date="2014-03" db="EMBL/GenBank/DDBJ databases">
        <title>The whipworm genome and dual-species transcriptomics of an intimate host-pathogen interaction.</title>
        <authorList>
            <person name="Foth B.J."/>
            <person name="Tsai I.J."/>
            <person name="Reid A.J."/>
            <person name="Bancroft A.J."/>
            <person name="Nichol S."/>
            <person name="Tracey A."/>
            <person name="Holroyd N."/>
            <person name="Cotton J.A."/>
            <person name="Stanley E.J."/>
            <person name="Zarowiecki M."/>
            <person name="Liu J.Z."/>
            <person name="Huckvale T."/>
            <person name="Cooper P.J."/>
            <person name="Grencis R.K."/>
            <person name="Berriman M."/>
        </authorList>
    </citation>
    <scope>NUCLEOTIDE SEQUENCE [LARGE SCALE GENOMIC DNA]</scope>
</reference>
<dbReference type="PANTHER" id="PTHR19980:SF0">
    <property type="entry name" value="CLEAVAGE STIMULATION FACTOR SUBUNIT 3"/>
    <property type="match status" value="1"/>
</dbReference>
<proteinExistence type="predicted"/>
<dbReference type="OrthoDB" id="26282at2759"/>
<protein>
    <submittedName>
        <fullName evidence="6">Cleavage stimulation factor subunit 3</fullName>
    </submittedName>
</protein>
<keyword evidence="2" id="KW-0677">Repeat</keyword>
<feature type="region of interest" description="Disordered" evidence="4">
    <location>
        <begin position="688"/>
        <end position="718"/>
    </location>
</feature>
<dbReference type="InterPro" id="IPR045243">
    <property type="entry name" value="Rna14-like"/>
</dbReference>
<dbReference type="InterPro" id="IPR003107">
    <property type="entry name" value="HAT"/>
</dbReference>
<dbReference type="PANTHER" id="PTHR19980">
    <property type="entry name" value="RNA CLEAVAGE STIMULATION FACTOR"/>
    <property type="match status" value="1"/>
</dbReference>
<evidence type="ECO:0000256" key="2">
    <source>
        <dbReference type="ARBA" id="ARBA00022737"/>
    </source>
</evidence>
<dbReference type="EMBL" id="HG806095">
    <property type="protein sequence ID" value="CDW56910.1"/>
    <property type="molecule type" value="Genomic_DNA"/>
</dbReference>
<dbReference type="Gene3D" id="1.25.40.1040">
    <property type="match status" value="1"/>
</dbReference>
<gene>
    <name evidence="6" type="ORF">TTRE_0000519301</name>
</gene>
<name>A0A077ZE18_TRITR</name>
<evidence type="ECO:0000259" key="5">
    <source>
        <dbReference type="Pfam" id="PF05843"/>
    </source>
</evidence>
<dbReference type="STRING" id="36087.A0A077ZE18"/>
<feature type="compositionally biased region" description="Acidic residues" evidence="4">
    <location>
        <begin position="699"/>
        <end position="708"/>
    </location>
</feature>
<dbReference type="GO" id="GO:0031124">
    <property type="term" value="P:mRNA 3'-end processing"/>
    <property type="evidence" value="ECO:0007669"/>
    <property type="project" value="InterPro"/>
</dbReference>
<comment type="subcellular location">
    <subcellularLocation>
        <location evidence="1">Nucleus</location>
    </subcellularLocation>
</comment>
<organism evidence="6 7">
    <name type="scientific">Trichuris trichiura</name>
    <name type="common">Whipworm</name>
    <name type="synonym">Trichocephalus trichiurus</name>
    <dbReference type="NCBI Taxonomy" id="36087"/>
    <lineage>
        <taxon>Eukaryota</taxon>
        <taxon>Metazoa</taxon>
        <taxon>Ecdysozoa</taxon>
        <taxon>Nematoda</taxon>
        <taxon>Enoplea</taxon>
        <taxon>Dorylaimia</taxon>
        <taxon>Trichinellida</taxon>
        <taxon>Trichuridae</taxon>
        <taxon>Trichuris</taxon>
    </lineage>
</organism>
<dbReference type="SUPFAM" id="SSF48452">
    <property type="entry name" value="TPR-like"/>
    <property type="match status" value="1"/>
</dbReference>
<keyword evidence="3" id="KW-0539">Nucleus</keyword>
<keyword evidence="7" id="KW-1185">Reference proteome</keyword>
<dbReference type="Proteomes" id="UP000030665">
    <property type="component" value="Unassembled WGS sequence"/>
</dbReference>
<dbReference type="SMART" id="SM00386">
    <property type="entry name" value="HAT"/>
    <property type="match status" value="11"/>
</dbReference>
<dbReference type="GO" id="GO:0003729">
    <property type="term" value="F:mRNA binding"/>
    <property type="evidence" value="ECO:0007669"/>
    <property type="project" value="TreeGrafter"/>
</dbReference>
<evidence type="ECO:0000256" key="4">
    <source>
        <dbReference type="SAM" id="MobiDB-lite"/>
    </source>
</evidence>
<reference evidence="6" key="1">
    <citation type="submission" date="2014-01" db="EMBL/GenBank/DDBJ databases">
        <authorList>
            <person name="Aslett M."/>
        </authorList>
    </citation>
    <scope>NUCLEOTIDE SEQUENCE</scope>
</reference>
<dbReference type="Pfam" id="PF05843">
    <property type="entry name" value="Suf"/>
    <property type="match status" value="1"/>
</dbReference>
<dbReference type="InterPro" id="IPR008847">
    <property type="entry name" value="Suf"/>
</dbReference>
<sequence length="732" mass="85229">MAGIIAVISPERRIKQNPFDVEAWNLLLRDVQRKKIETVRNFYEALVKQFPNAGRFWKAYAEHERTADTKWAARKGYFSSIFRRFQLRNSPLQVFQRCLIEVLNIDLWKSYLKFVRTTKGKSATFREKMAEVYDFALEKVGLDLYSSQIYSEYISFLKGVPATGSYAENQKISAIRKVYHRAIATPMINLEQIWVEYCVYEKSVNQFLADKLIGEKSREYQLSRRVSRAMEAVTRGINRCLVSVPPRNTLQEVRQHKLWKAYIKWEMSNPLQTEDQALLTKRVVFAFEQALLCLGFHSDLWYEASLYMQDASRRLLEKGDTKFSNHLVNYTTALFERAIGFVWKNNVLLHFAYADYEEERMRFDKVQSIYNRLLENSAIDPTLAYIQYMRFFRRREGIVGARTVFKKAREDTRCTWQVYVAAAQMELACTKESTVATKIFELALQKFPNVPEVALAYIEFLISLNNKENTRSLFERILTSDQIPPEKTVDVWNRYLEYESYVGDFKRLRDIKRRRSKVFKERFGNLNAALMVDQYRHETLLPCDVSQLSLIGFLRVPLSTSKSFATIKAQVPKSMADPYGMLPKADLATLAPFKPKLAAIDYRAVSDPSYSTPPPAIAHVMSQIPSPQCFRWPFVDVDKLIQALKDVKLPENGVFEQPGYPEAEIMREEMVRVFRELATVAESTQYLPDGGERRTAAMFEEESDEEANDPSHPGLDIYRTRKKMKHLDRLNN</sequence>
<evidence type="ECO:0000313" key="6">
    <source>
        <dbReference type="EMBL" id="CDW56910.1"/>
    </source>
</evidence>
<evidence type="ECO:0000256" key="3">
    <source>
        <dbReference type="ARBA" id="ARBA00023242"/>
    </source>
</evidence>
<dbReference type="GO" id="GO:0005634">
    <property type="term" value="C:nucleus"/>
    <property type="evidence" value="ECO:0007669"/>
    <property type="project" value="UniProtKB-SubCell"/>
</dbReference>
<evidence type="ECO:0000313" key="7">
    <source>
        <dbReference type="Proteomes" id="UP000030665"/>
    </source>
</evidence>
<dbReference type="AlphaFoldDB" id="A0A077ZE18"/>
<evidence type="ECO:0000256" key="1">
    <source>
        <dbReference type="ARBA" id="ARBA00004123"/>
    </source>
</evidence>